<evidence type="ECO:0000313" key="3">
    <source>
        <dbReference type="EMBL" id="MBC3882833.1"/>
    </source>
</evidence>
<proteinExistence type="predicted"/>
<feature type="transmembrane region" description="Helical" evidence="1">
    <location>
        <begin position="268"/>
        <end position="288"/>
    </location>
</feature>
<accession>A0A923HRW7</accession>
<dbReference type="PANTHER" id="PTHR36927">
    <property type="entry name" value="BLR4337 PROTEIN"/>
    <property type="match status" value="1"/>
</dbReference>
<keyword evidence="1" id="KW-0472">Membrane</keyword>
<protein>
    <submittedName>
        <fullName evidence="3">Acyltransferase</fullName>
    </submittedName>
</protein>
<evidence type="ECO:0000259" key="2">
    <source>
        <dbReference type="Pfam" id="PF01757"/>
    </source>
</evidence>
<comment type="caution">
    <text evidence="3">The sequence shown here is derived from an EMBL/GenBank/DDBJ whole genome shotgun (WGS) entry which is preliminary data.</text>
</comment>
<dbReference type="RefSeq" id="WP_186917329.1">
    <property type="nucleotide sequence ID" value="NZ_JACOFZ010000007.1"/>
</dbReference>
<keyword evidence="1" id="KW-0812">Transmembrane</keyword>
<feature type="domain" description="Acyltransferase 3" evidence="2">
    <location>
        <begin position="28"/>
        <end position="381"/>
    </location>
</feature>
<dbReference type="Pfam" id="PF01757">
    <property type="entry name" value="Acyl_transf_3"/>
    <property type="match status" value="1"/>
</dbReference>
<keyword evidence="3" id="KW-0808">Transferase</keyword>
<feature type="transmembrane region" description="Helical" evidence="1">
    <location>
        <begin position="205"/>
        <end position="225"/>
    </location>
</feature>
<dbReference type="GO" id="GO:0016747">
    <property type="term" value="F:acyltransferase activity, transferring groups other than amino-acyl groups"/>
    <property type="evidence" value="ECO:0007669"/>
    <property type="project" value="InterPro"/>
</dbReference>
<keyword evidence="1" id="KW-1133">Transmembrane helix</keyword>
<gene>
    <name evidence="3" type="ORF">H8K36_15690</name>
</gene>
<name>A0A923HRW7_9BURK</name>
<dbReference type="AlphaFoldDB" id="A0A923HRW7"/>
<reference evidence="3" key="1">
    <citation type="submission" date="2020-08" db="EMBL/GenBank/DDBJ databases">
        <title>Novel species isolated from subtropical streams in China.</title>
        <authorList>
            <person name="Lu H."/>
        </authorList>
    </citation>
    <scope>NUCLEOTIDE SEQUENCE</scope>
    <source>
        <strain evidence="3">LX22W</strain>
    </source>
</reference>
<organism evidence="3 4">
    <name type="scientific">Undibacterium nitidum</name>
    <dbReference type="NCBI Taxonomy" id="2762298"/>
    <lineage>
        <taxon>Bacteria</taxon>
        <taxon>Pseudomonadati</taxon>
        <taxon>Pseudomonadota</taxon>
        <taxon>Betaproteobacteria</taxon>
        <taxon>Burkholderiales</taxon>
        <taxon>Oxalobacteraceae</taxon>
        <taxon>Undibacterium</taxon>
    </lineage>
</organism>
<dbReference type="PANTHER" id="PTHR36927:SF3">
    <property type="entry name" value="GLUCANS BIOSYNTHESIS PROTEIN C"/>
    <property type="match status" value="1"/>
</dbReference>
<dbReference type="EMBL" id="JACOFZ010000007">
    <property type="protein sequence ID" value="MBC3882833.1"/>
    <property type="molecule type" value="Genomic_DNA"/>
</dbReference>
<feature type="transmembrane region" description="Helical" evidence="1">
    <location>
        <begin position="105"/>
        <end position="125"/>
    </location>
</feature>
<feature type="transmembrane region" description="Helical" evidence="1">
    <location>
        <begin position="35"/>
        <end position="55"/>
    </location>
</feature>
<feature type="transmembrane region" description="Helical" evidence="1">
    <location>
        <begin position="75"/>
        <end position="93"/>
    </location>
</feature>
<feature type="transmembrane region" description="Helical" evidence="1">
    <location>
        <begin position="174"/>
        <end position="193"/>
    </location>
</feature>
<evidence type="ECO:0000313" key="4">
    <source>
        <dbReference type="Proteomes" id="UP000627446"/>
    </source>
</evidence>
<dbReference type="InterPro" id="IPR050623">
    <property type="entry name" value="Glucan_succinyl_AcylTrfase"/>
</dbReference>
<feature type="transmembrane region" description="Helical" evidence="1">
    <location>
        <begin position="334"/>
        <end position="355"/>
    </location>
</feature>
<keyword evidence="4" id="KW-1185">Reference proteome</keyword>
<dbReference type="InterPro" id="IPR002656">
    <property type="entry name" value="Acyl_transf_3_dom"/>
</dbReference>
<feature type="transmembrane region" description="Helical" evidence="1">
    <location>
        <begin position="300"/>
        <end position="322"/>
    </location>
</feature>
<keyword evidence="3" id="KW-0012">Acyltransferase</keyword>
<sequence>MMTAFSFSLAPGNTVKQLDAVESCERLYFLDWVRIFAFCLLIFYHVGMYYVTWYWHIKSDAASSTIEPLMFLTNPWRMGLLFMISGVATRFMLGKQTTKSFASARSLRILLPLVFGMAVIVPPQAYLEVVQRLGYAGSYSDFLNLYFQNYQGFMIEGKRLVLPTWNHLWFLPYLWVYSMLIAAFVASAPRFIVWLDQTIEKKFRGIWIVVLPVSYLAMVRISMLSNHPQTNNLTNDWYNHASYLFLFLCGFFLAKQNTFWQGVAQKRWRSAVIAGLGWVFLVSYFSYFNDSNEPSQLMLYIQRAVWIMMAWNAILALCGFARQHWNIDHPLRQHLTQAVFPVYILHQTLIVILAWNMRAWHLPAGIEAFALIGLCFAFCWVGFECIRRIPLLRPFFGMPWKEQDKKKAITR</sequence>
<feature type="transmembrane region" description="Helical" evidence="1">
    <location>
        <begin position="237"/>
        <end position="256"/>
    </location>
</feature>
<evidence type="ECO:0000256" key="1">
    <source>
        <dbReference type="SAM" id="Phobius"/>
    </source>
</evidence>
<feature type="transmembrane region" description="Helical" evidence="1">
    <location>
        <begin position="361"/>
        <end position="383"/>
    </location>
</feature>
<dbReference type="Proteomes" id="UP000627446">
    <property type="component" value="Unassembled WGS sequence"/>
</dbReference>